<proteinExistence type="predicted"/>
<protein>
    <submittedName>
        <fullName evidence="1">Uncharacterized protein</fullName>
    </submittedName>
</protein>
<evidence type="ECO:0000313" key="1">
    <source>
        <dbReference type="EMBL" id="KAF5912198.1"/>
    </source>
</evidence>
<organism evidence="1 2">
    <name type="scientific">Diceros bicornis minor</name>
    <name type="common">South-central black rhinoceros</name>
    <dbReference type="NCBI Taxonomy" id="77932"/>
    <lineage>
        <taxon>Eukaryota</taxon>
        <taxon>Metazoa</taxon>
        <taxon>Chordata</taxon>
        <taxon>Craniata</taxon>
        <taxon>Vertebrata</taxon>
        <taxon>Euteleostomi</taxon>
        <taxon>Mammalia</taxon>
        <taxon>Eutheria</taxon>
        <taxon>Laurasiatheria</taxon>
        <taxon>Perissodactyla</taxon>
        <taxon>Rhinocerotidae</taxon>
        <taxon>Diceros</taxon>
    </lineage>
</organism>
<gene>
    <name evidence="1" type="ORF">HPG69_003474</name>
</gene>
<name>A0A7J7E8Y3_DICBM</name>
<dbReference type="EMBL" id="JACDTQ010003868">
    <property type="protein sequence ID" value="KAF5912198.1"/>
    <property type="molecule type" value="Genomic_DNA"/>
</dbReference>
<accession>A0A7J7E8Y3</accession>
<reference evidence="1 2" key="1">
    <citation type="journal article" date="2020" name="Mol. Biol. Evol.">
        <title>Interspecific Gene Flow and the Evolution of Specialization in Black and White Rhinoceros.</title>
        <authorList>
            <person name="Moodley Y."/>
            <person name="Westbury M.V."/>
            <person name="Russo I.M."/>
            <person name="Gopalakrishnan S."/>
            <person name="Rakotoarivelo A."/>
            <person name="Olsen R.A."/>
            <person name="Prost S."/>
            <person name="Tunstall T."/>
            <person name="Ryder O.A."/>
            <person name="Dalen L."/>
            <person name="Bruford M.W."/>
        </authorList>
    </citation>
    <scope>NUCLEOTIDE SEQUENCE [LARGE SCALE GENOMIC DNA]</scope>
    <source>
        <strain evidence="1">SBR-YM</strain>
        <tissue evidence="1">Skin</tissue>
    </source>
</reference>
<keyword evidence="2" id="KW-1185">Reference proteome</keyword>
<sequence>MNPKLKCKVCSVLVALDQTLPLIINVEELGKVSEAFRYFRNNNHVLSKSESNMLLCLVSRVT</sequence>
<dbReference type="Proteomes" id="UP000551758">
    <property type="component" value="Unassembled WGS sequence"/>
</dbReference>
<evidence type="ECO:0000313" key="2">
    <source>
        <dbReference type="Proteomes" id="UP000551758"/>
    </source>
</evidence>
<dbReference type="AlphaFoldDB" id="A0A7J7E8Y3"/>
<comment type="caution">
    <text evidence="1">The sequence shown here is derived from an EMBL/GenBank/DDBJ whole genome shotgun (WGS) entry which is preliminary data.</text>
</comment>